<accession>A0A2S4JFT0</accession>
<proteinExistence type="predicted"/>
<feature type="transmembrane region" description="Helical" evidence="6">
    <location>
        <begin position="173"/>
        <end position="195"/>
    </location>
</feature>
<protein>
    <recommendedName>
        <fullName evidence="9">Polysaccharide biosynthesis protein</fullName>
    </recommendedName>
</protein>
<feature type="transmembrane region" description="Helical" evidence="6">
    <location>
        <begin position="126"/>
        <end position="144"/>
    </location>
</feature>
<dbReference type="OrthoDB" id="109075at2"/>
<keyword evidence="3 6" id="KW-0812">Transmembrane</keyword>
<dbReference type="EMBL" id="LPWH01000123">
    <property type="protein sequence ID" value="POQ98372.1"/>
    <property type="molecule type" value="Genomic_DNA"/>
</dbReference>
<organism evidence="7 8">
    <name type="scientific">Alkalispirochaeta sphaeroplastigenens</name>
    <dbReference type="NCBI Taxonomy" id="1187066"/>
    <lineage>
        <taxon>Bacteria</taxon>
        <taxon>Pseudomonadati</taxon>
        <taxon>Spirochaetota</taxon>
        <taxon>Spirochaetia</taxon>
        <taxon>Spirochaetales</taxon>
        <taxon>Spirochaetaceae</taxon>
        <taxon>Alkalispirochaeta</taxon>
    </lineage>
</organism>
<name>A0A2S4JFT0_9SPIO</name>
<dbReference type="PANTHER" id="PTHR30250:SF28">
    <property type="entry name" value="POLYSACCHARIDE BIOSYNTHESIS PROTEIN"/>
    <property type="match status" value="1"/>
</dbReference>
<keyword evidence="2" id="KW-1003">Cell membrane</keyword>
<sequence length="459" mass="49282">MTSLLKEIRKLKNKNSFFSQVATLTSGTVVAQIILVLSAPILTRLYTPAEMGVLASLTAIVGILGVVAAGRYDLAVVLPDNDRDALLVALVGVLFAAGLASLTLVAFGLFGHWINPIVGLGDLHRFWPLLIAPMVFFVGVEQVLQRLLIRRRRYGALATTSVVQQGSVAALKIGAGFLGAGTPGLVTGAFMGHIVRTGGLLVGGRSVITANKREITFAGLHAQAWRYRKFPLVSSWSGFLNTASTQLPVILFASLFSPAVAGFYALSHRILKMPMSLVGGNIGQVFLERAARARDDKAELARLTSGLYGKMLLFGTLGMSVVTFYGDLLFPLVFGPDWVEAGRFAQWISVWLIFVFAASPLSSLFSVLERQGEGLVWNSVLLASRLAIILVGSAMLEHAVQVMAGYSIIGAVVWLALSVRIMALSGVPALKTMWLTVRTVAPVIVVQFVISIFLRGLFL</sequence>
<feature type="transmembrane region" description="Helical" evidence="6">
    <location>
        <begin position="21"/>
        <end position="41"/>
    </location>
</feature>
<feature type="transmembrane region" description="Helical" evidence="6">
    <location>
        <begin position="346"/>
        <end position="368"/>
    </location>
</feature>
<feature type="transmembrane region" description="Helical" evidence="6">
    <location>
        <begin position="53"/>
        <end position="74"/>
    </location>
</feature>
<feature type="transmembrane region" description="Helical" evidence="6">
    <location>
        <begin position="247"/>
        <end position="266"/>
    </location>
</feature>
<dbReference type="RefSeq" id="WP_103681188.1">
    <property type="nucleotide sequence ID" value="NZ_LPWH01000123.1"/>
</dbReference>
<dbReference type="PANTHER" id="PTHR30250">
    <property type="entry name" value="PST FAMILY PREDICTED COLANIC ACID TRANSPORTER"/>
    <property type="match status" value="1"/>
</dbReference>
<evidence type="ECO:0000256" key="3">
    <source>
        <dbReference type="ARBA" id="ARBA00022692"/>
    </source>
</evidence>
<feature type="transmembrane region" description="Helical" evidence="6">
    <location>
        <begin position="312"/>
        <end position="334"/>
    </location>
</feature>
<keyword evidence="4 6" id="KW-1133">Transmembrane helix</keyword>
<evidence type="ECO:0000256" key="2">
    <source>
        <dbReference type="ARBA" id="ARBA00022475"/>
    </source>
</evidence>
<keyword evidence="5 6" id="KW-0472">Membrane</keyword>
<comment type="caution">
    <text evidence="7">The sequence shown here is derived from an EMBL/GenBank/DDBJ whole genome shotgun (WGS) entry which is preliminary data.</text>
</comment>
<keyword evidence="8" id="KW-1185">Reference proteome</keyword>
<evidence type="ECO:0000313" key="8">
    <source>
        <dbReference type="Proteomes" id="UP000237350"/>
    </source>
</evidence>
<reference evidence="8" key="1">
    <citation type="submission" date="2015-12" db="EMBL/GenBank/DDBJ databases">
        <authorList>
            <person name="Lodha T.D."/>
            <person name="Chintalapati S."/>
            <person name="Chintalapati V.R."/>
            <person name="Sravanthi T."/>
        </authorList>
    </citation>
    <scope>NUCLEOTIDE SEQUENCE [LARGE SCALE GENOMIC DNA]</scope>
    <source>
        <strain evidence="8">JC133</strain>
    </source>
</reference>
<evidence type="ECO:0000256" key="5">
    <source>
        <dbReference type="ARBA" id="ARBA00023136"/>
    </source>
</evidence>
<gene>
    <name evidence="7" type="ORF">AU468_13535</name>
</gene>
<dbReference type="InterPro" id="IPR050833">
    <property type="entry name" value="Poly_Biosynth_Transport"/>
</dbReference>
<evidence type="ECO:0000256" key="4">
    <source>
        <dbReference type="ARBA" id="ARBA00022989"/>
    </source>
</evidence>
<feature type="transmembrane region" description="Helical" evidence="6">
    <location>
        <begin position="86"/>
        <end position="114"/>
    </location>
</feature>
<evidence type="ECO:0000256" key="6">
    <source>
        <dbReference type="SAM" id="Phobius"/>
    </source>
</evidence>
<evidence type="ECO:0008006" key="9">
    <source>
        <dbReference type="Google" id="ProtNLM"/>
    </source>
</evidence>
<evidence type="ECO:0000313" key="7">
    <source>
        <dbReference type="EMBL" id="POQ98372.1"/>
    </source>
</evidence>
<feature type="transmembrane region" description="Helical" evidence="6">
    <location>
        <begin position="435"/>
        <end position="458"/>
    </location>
</feature>
<comment type="subcellular location">
    <subcellularLocation>
        <location evidence="1">Cell membrane</location>
        <topology evidence="1">Multi-pass membrane protein</topology>
    </subcellularLocation>
</comment>
<dbReference type="Proteomes" id="UP000237350">
    <property type="component" value="Unassembled WGS sequence"/>
</dbReference>
<feature type="transmembrane region" description="Helical" evidence="6">
    <location>
        <begin position="375"/>
        <end position="396"/>
    </location>
</feature>
<feature type="transmembrane region" description="Helical" evidence="6">
    <location>
        <begin position="402"/>
        <end position="423"/>
    </location>
</feature>
<dbReference type="AlphaFoldDB" id="A0A2S4JFT0"/>
<dbReference type="GO" id="GO:0005886">
    <property type="term" value="C:plasma membrane"/>
    <property type="evidence" value="ECO:0007669"/>
    <property type="project" value="UniProtKB-SubCell"/>
</dbReference>
<dbReference type="Pfam" id="PF13440">
    <property type="entry name" value="Polysacc_synt_3"/>
    <property type="match status" value="1"/>
</dbReference>
<evidence type="ECO:0000256" key="1">
    <source>
        <dbReference type="ARBA" id="ARBA00004651"/>
    </source>
</evidence>